<dbReference type="OrthoDB" id="2506647at2759"/>
<dbReference type="CDD" id="cd00866">
    <property type="entry name" value="PEBP_euk"/>
    <property type="match status" value="1"/>
</dbReference>
<protein>
    <recommendedName>
        <fullName evidence="5">PEBP-like protein</fullName>
    </recommendedName>
</protein>
<feature type="region of interest" description="Disordered" evidence="1">
    <location>
        <begin position="242"/>
        <end position="289"/>
    </location>
</feature>
<dbReference type="Pfam" id="PF01161">
    <property type="entry name" value="PBP"/>
    <property type="match status" value="1"/>
</dbReference>
<proteinExistence type="predicted"/>
<dbReference type="AlphaFoldDB" id="A0A8K0JG44"/>
<dbReference type="Proteomes" id="UP000812966">
    <property type="component" value="Unassembled WGS sequence"/>
</dbReference>
<dbReference type="PANTHER" id="PTHR11362">
    <property type="entry name" value="PHOSPHATIDYLETHANOLAMINE-BINDING PROTEIN"/>
    <property type="match status" value="1"/>
</dbReference>
<feature type="signal peptide" evidence="2">
    <location>
        <begin position="1"/>
        <end position="22"/>
    </location>
</feature>
<dbReference type="InterPro" id="IPR035810">
    <property type="entry name" value="PEBP_euk"/>
</dbReference>
<sequence>MFMKSAITALFALAATANQVAGQTQNATAAEVALVEANMQQAGLIPGLLSQDEVDLEATLDVSFGSNMISIGQEIAATETQSAPTVTVHPLSGTDDFESSQLYTVMLVDADVAGTDNQVANQTFHWLANGVSVGADGALDFGIASTAIDYVGPGPLEGTGPHRYVLLMVEQDAGFTAPAEFSSFGAHPLRQYLETEDLGEVRAANFFVVSGPGATTVSVQPTTSVDPATVVVVATSATTTGTATEASSTVVTSTGAQTGSMSMGTASASSTRTGASTGAASGTASAPANGAVSGKVNGVWTVGAALVGAAAGVLLI</sequence>
<evidence type="ECO:0000256" key="1">
    <source>
        <dbReference type="SAM" id="MobiDB-lite"/>
    </source>
</evidence>
<comment type="caution">
    <text evidence="3">The sequence shown here is derived from an EMBL/GenBank/DDBJ whole genome shotgun (WGS) entry which is preliminary data.</text>
</comment>
<dbReference type="EMBL" id="JABELV010000167">
    <property type="protein sequence ID" value="KAG7528790.1"/>
    <property type="molecule type" value="Genomic_DNA"/>
</dbReference>
<dbReference type="PANTHER" id="PTHR11362:SF140">
    <property type="entry name" value="PEBP-LIKE PROTEIN"/>
    <property type="match status" value="1"/>
</dbReference>
<feature type="chain" id="PRO_5035421908" description="PEBP-like protein" evidence="2">
    <location>
        <begin position="23"/>
        <end position="316"/>
    </location>
</feature>
<evidence type="ECO:0000313" key="4">
    <source>
        <dbReference type="Proteomes" id="UP000812966"/>
    </source>
</evidence>
<gene>
    <name evidence="3" type="ORF">FFLO_05931</name>
</gene>
<dbReference type="Gene3D" id="3.90.280.10">
    <property type="entry name" value="PEBP-like"/>
    <property type="match status" value="1"/>
</dbReference>
<evidence type="ECO:0000256" key="2">
    <source>
        <dbReference type="SAM" id="SignalP"/>
    </source>
</evidence>
<evidence type="ECO:0008006" key="5">
    <source>
        <dbReference type="Google" id="ProtNLM"/>
    </source>
</evidence>
<reference evidence="3" key="1">
    <citation type="submission" date="2020-04" db="EMBL/GenBank/DDBJ databases">
        <title>Analysis of mating type loci in Filobasidium floriforme.</title>
        <authorList>
            <person name="Nowrousian M."/>
        </authorList>
    </citation>
    <scope>NUCLEOTIDE SEQUENCE</scope>
    <source>
        <strain evidence="3">CBS 6242</strain>
    </source>
</reference>
<dbReference type="InterPro" id="IPR036610">
    <property type="entry name" value="PEBP-like_sf"/>
</dbReference>
<keyword evidence="2" id="KW-0732">Signal</keyword>
<name>A0A8K0JG44_9TREE</name>
<dbReference type="SUPFAM" id="SSF49777">
    <property type="entry name" value="PEBP-like"/>
    <property type="match status" value="1"/>
</dbReference>
<dbReference type="InterPro" id="IPR008914">
    <property type="entry name" value="PEBP"/>
</dbReference>
<accession>A0A8K0JG44</accession>
<evidence type="ECO:0000313" key="3">
    <source>
        <dbReference type="EMBL" id="KAG7528790.1"/>
    </source>
</evidence>
<organism evidence="3 4">
    <name type="scientific">Filobasidium floriforme</name>
    <dbReference type="NCBI Taxonomy" id="5210"/>
    <lineage>
        <taxon>Eukaryota</taxon>
        <taxon>Fungi</taxon>
        <taxon>Dikarya</taxon>
        <taxon>Basidiomycota</taxon>
        <taxon>Agaricomycotina</taxon>
        <taxon>Tremellomycetes</taxon>
        <taxon>Filobasidiales</taxon>
        <taxon>Filobasidiaceae</taxon>
        <taxon>Filobasidium</taxon>
    </lineage>
</organism>
<keyword evidence="4" id="KW-1185">Reference proteome</keyword>